<dbReference type="Gene3D" id="3.90.245.10">
    <property type="entry name" value="Ribonucleoside hydrolase-like"/>
    <property type="match status" value="1"/>
</dbReference>
<dbReference type="SUPFAM" id="SSF53590">
    <property type="entry name" value="Nucleoside hydrolase"/>
    <property type="match status" value="1"/>
</dbReference>
<dbReference type="InterPro" id="IPR023186">
    <property type="entry name" value="IUNH"/>
</dbReference>
<evidence type="ECO:0000313" key="4">
    <source>
        <dbReference type="EMBL" id="MCD5315211.1"/>
    </source>
</evidence>
<feature type="domain" description="Inosine/uridine-preferring nucleoside hydrolase" evidence="3">
    <location>
        <begin position="6"/>
        <end position="310"/>
    </location>
</feature>
<dbReference type="GO" id="GO:0005829">
    <property type="term" value="C:cytosol"/>
    <property type="evidence" value="ECO:0007669"/>
    <property type="project" value="TreeGrafter"/>
</dbReference>
<dbReference type="GO" id="GO:0006152">
    <property type="term" value="P:purine nucleoside catabolic process"/>
    <property type="evidence" value="ECO:0007669"/>
    <property type="project" value="TreeGrafter"/>
</dbReference>
<dbReference type="RefSeq" id="WP_231448012.1">
    <property type="nucleotide sequence ID" value="NZ_JAJOMB010000020.1"/>
</dbReference>
<dbReference type="PANTHER" id="PTHR12304">
    <property type="entry name" value="INOSINE-URIDINE PREFERRING NUCLEOSIDE HYDROLASE"/>
    <property type="match status" value="1"/>
</dbReference>
<reference evidence="4" key="1">
    <citation type="submission" date="2021-11" db="EMBL/GenBank/DDBJ databases">
        <title>Streptomyces corallinus and Kineosporia corallina sp. nov., two new coral-derived marine actinobacteria.</title>
        <authorList>
            <person name="Buangrab K."/>
            <person name="Sutthacheep M."/>
            <person name="Yeemin T."/>
            <person name="Harunari E."/>
            <person name="Igarashi Y."/>
            <person name="Sripreechasak P."/>
            <person name="Kanchanasin P."/>
            <person name="Tanasupawat S."/>
            <person name="Phongsopitanun W."/>
        </authorList>
    </citation>
    <scope>NUCLEOTIDE SEQUENCE</scope>
    <source>
        <strain evidence="4">JCM 31032</strain>
    </source>
</reference>
<dbReference type="GO" id="GO:0008477">
    <property type="term" value="F:purine nucleosidase activity"/>
    <property type="evidence" value="ECO:0007669"/>
    <property type="project" value="TreeGrafter"/>
</dbReference>
<dbReference type="InterPro" id="IPR036452">
    <property type="entry name" value="Ribo_hydro-like"/>
</dbReference>
<dbReference type="InterPro" id="IPR001910">
    <property type="entry name" value="Inosine/uridine_hydrolase_dom"/>
</dbReference>
<keyword evidence="2" id="KW-0326">Glycosidase</keyword>
<sequence length="318" mass="33925">MTKRNVILDVDTGIDDAMAIMFAVRHPGIDVRAISCVAGNASLERVVTNTLGVLELLDAPPIPVAGGAQQPLIEPSRPASWVHGADGLAGLDLPVGGRKPVQQHAVELMRQTLMAAAEPLTVVCLAPMTNLALLLRTHPEVIERIERVVFMGGAVADGNATALAEFNVWHDPEAAYVVLNSGVPLTMYGLDVFHTVEASAETTADLKASGQRLDQVLGALLGYEMVNPLTGAITVNRVIGDAGAVCAITSPELFRFETWPLQVELAPGLSRGQTVVDRRRAIGEDTFYPTGQRPWPTADIALSADPEAVLQLFFDTVR</sequence>
<evidence type="ECO:0000256" key="1">
    <source>
        <dbReference type="ARBA" id="ARBA00022801"/>
    </source>
</evidence>
<protein>
    <submittedName>
        <fullName evidence="4">Nucleoside hydrolase</fullName>
    </submittedName>
</protein>
<evidence type="ECO:0000256" key="2">
    <source>
        <dbReference type="ARBA" id="ARBA00023295"/>
    </source>
</evidence>
<gene>
    <name evidence="4" type="ORF">LR394_30345</name>
</gene>
<organism evidence="4 5">
    <name type="scientific">Kineosporia babensis</name>
    <dbReference type="NCBI Taxonomy" id="499548"/>
    <lineage>
        <taxon>Bacteria</taxon>
        <taxon>Bacillati</taxon>
        <taxon>Actinomycetota</taxon>
        <taxon>Actinomycetes</taxon>
        <taxon>Kineosporiales</taxon>
        <taxon>Kineosporiaceae</taxon>
        <taxon>Kineosporia</taxon>
    </lineage>
</organism>
<dbReference type="PANTHER" id="PTHR12304:SF4">
    <property type="entry name" value="URIDINE NUCLEOSIDASE"/>
    <property type="match status" value="1"/>
</dbReference>
<dbReference type="EMBL" id="JAJOMB010000020">
    <property type="protein sequence ID" value="MCD5315211.1"/>
    <property type="molecule type" value="Genomic_DNA"/>
</dbReference>
<name>A0A9X1NK70_9ACTN</name>
<evidence type="ECO:0000259" key="3">
    <source>
        <dbReference type="Pfam" id="PF01156"/>
    </source>
</evidence>
<dbReference type="AlphaFoldDB" id="A0A9X1NK70"/>
<proteinExistence type="predicted"/>
<keyword evidence="1 4" id="KW-0378">Hydrolase</keyword>
<evidence type="ECO:0000313" key="5">
    <source>
        <dbReference type="Proteomes" id="UP001138997"/>
    </source>
</evidence>
<dbReference type="Proteomes" id="UP001138997">
    <property type="component" value="Unassembled WGS sequence"/>
</dbReference>
<dbReference type="CDD" id="cd02651">
    <property type="entry name" value="nuc_hydro_IU_UC_XIUA"/>
    <property type="match status" value="1"/>
</dbReference>
<comment type="caution">
    <text evidence="4">The sequence shown here is derived from an EMBL/GenBank/DDBJ whole genome shotgun (WGS) entry which is preliminary data.</text>
</comment>
<dbReference type="Pfam" id="PF01156">
    <property type="entry name" value="IU_nuc_hydro"/>
    <property type="match status" value="1"/>
</dbReference>
<accession>A0A9X1NK70</accession>
<keyword evidence="5" id="KW-1185">Reference proteome</keyword>